<evidence type="ECO:0000313" key="2">
    <source>
        <dbReference type="Proteomes" id="UP000683925"/>
    </source>
</evidence>
<protein>
    <submittedName>
        <fullName evidence="1">Uncharacterized protein</fullName>
    </submittedName>
</protein>
<dbReference type="OMA" id="YEDNNQN"/>
<keyword evidence="2" id="KW-1185">Reference proteome</keyword>
<gene>
    <name evidence="1" type="ORF">POCTA_138.1.T1060244</name>
</gene>
<dbReference type="PANTHER" id="PTHR33706:SF1">
    <property type="entry name" value="TPR REPEAT PROTEIN"/>
    <property type="match status" value="1"/>
</dbReference>
<organism evidence="1 2">
    <name type="scientific">Paramecium octaurelia</name>
    <dbReference type="NCBI Taxonomy" id="43137"/>
    <lineage>
        <taxon>Eukaryota</taxon>
        <taxon>Sar</taxon>
        <taxon>Alveolata</taxon>
        <taxon>Ciliophora</taxon>
        <taxon>Intramacronucleata</taxon>
        <taxon>Oligohymenophorea</taxon>
        <taxon>Peniculida</taxon>
        <taxon>Parameciidae</taxon>
        <taxon>Paramecium</taxon>
    </lineage>
</organism>
<comment type="caution">
    <text evidence="1">The sequence shown here is derived from an EMBL/GenBank/DDBJ whole genome shotgun (WGS) entry which is preliminary data.</text>
</comment>
<evidence type="ECO:0000313" key="1">
    <source>
        <dbReference type="EMBL" id="CAD8194456.1"/>
    </source>
</evidence>
<proteinExistence type="predicted"/>
<dbReference type="EMBL" id="CAJJDP010000106">
    <property type="protein sequence ID" value="CAD8194456.1"/>
    <property type="molecule type" value="Genomic_DNA"/>
</dbReference>
<dbReference type="AlphaFoldDB" id="A0A8S1X6X2"/>
<dbReference type="Proteomes" id="UP000683925">
    <property type="component" value="Unassembled WGS sequence"/>
</dbReference>
<dbReference type="PANTHER" id="PTHR33706">
    <property type="entry name" value="MORN VARIANT REPEAT PROTEIN"/>
    <property type="match status" value="1"/>
</dbReference>
<name>A0A8S1X6X2_PAROT</name>
<dbReference type="OrthoDB" id="293402at2759"/>
<sequence>MSSQNKIVTQENEGIIWNYSLNPPEQIKCRFQISWIQDQKVQYTLNGCILRIDTIYNKLKKAEVLTNLEQIKHLKWIGQYGQNNLKVGKWMATWKGETLKGVGGEYLHDEKKQGVWKDLVQNYETNSQAYIVGRYENDLKLGSWQYVYNDKEIGGGKYNQQGVKDGLWQELGDGFWDQNQVTHNGEYQIGKKVGRWNIKYERQIIGGGSYDLESNQKCRKWIELSQNFNDDSQVIYEGEYQKGKKIGQWDTLYKPEKDQPFKQIGGGVYYGDLKIGKWIELSDKFEKYSQVTNTGQYKSDKKVGRWDIWLTENDAQANQQIGGGFYTNEGDGVKIGKWIELSDGFWDRSQIFYNGQYQNGKKVGRWDVSYRKVYEDNNQNEQLGGGSYSKEGDGIKVGNWVEPSDGFYENSQVTYSGEYKDGRKIGRWEIWYRIDKKFEKIAGGSYSETGDGIKIGKWVELSDGFYDNSQITYNGEYIKGKKHGRWDIMWKLYKNSIQIGGGSYEEGIKIGNWIELSDQFDNWNQIIYIGEYENEKKVGAWVQKDRNKNENYKEMKYDN</sequence>
<reference evidence="1" key="1">
    <citation type="submission" date="2021-01" db="EMBL/GenBank/DDBJ databases">
        <authorList>
            <consortium name="Genoscope - CEA"/>
            <person name="William W."/>
        </authorList>
    </citation>
    <scope>NUCLEOTIDE SEQUENCE</scope>
</reference>
<accession>A0A8S1X6X2</accession>